<dbReference type="GO" id="GO:0042500">
    <property type="term" value="F:aspartic endopeptidase activity, intramembrane cleaving"/>
    <property type="evidence" value="ECO:0007669"/>
    <property type="project" value="InterPro"/>
</dbReference>
<dbReference type="Proteomes" id="UP000289340">
    <property type="component" value="Chromosome 20"/>
</dbReference>
<evidence type="ECO:0000313" key="6">
    <source>
        <dbReference type="Proteomes" id="UP000289340"/>
    </source>
</evidence>
<feature type="region of interest" description="Disordered" evidence="4">
    <location>
        <begin position="1"/>
        <end position="20"/>
    </location>
</feature>
<dbReference type="GO" id="GO:0098554">
    <property type="term" value="C:cytoplasmic side of endoplasmic reticulum membrane"/>
    <property type="evidence" value="ECO:0007669"/>
    <property type="project" value="TreeGrafter"/>
</dbReference>
<evidence type="ECO:0000256" key="1">
    <source>
        <dbReference type="ARBA" id="ARBA00004477"/>
    </source>
</evidence>
<sequence length="237" mass="26409">MASTSSLSGMSTKPSFKPSSPHTCLHCPKKLQTNAQLISCKTVVVLKLIGGLNRNPFPFGFSSVVLSLLTTLHFQSFKLEHRDMAELLHGSSNLKCLFMSHIYFSGPEARLKDCPNWVLLSDKEEAGLIPEFQNLIHLELGYSDYTGDWVEGHRSLLESLGLFLYVWYALQKHWLANNTLGLAFCIQGIEMLSLGSFKTGAILLASIYPLADCILCLSICELNILLMNWNLIVSKLL</sequence>
<dbReference type="Pfam" id="PF04258">
    <property type="entry name" value="Peptidase_A22B"/>
    <property type="match status" value="1"/>
</dbReference>
<dbReference type="GO" id="GO:0006465">
    <property type="term" value="P:signal peptide processing"/>
    <property type="evidence" value="ECO:0007669"/>
    <property type="project" value="TreeGrafter"/>
</dbReference>
<dbReference type="AlphaFoldDB" id="A0A445F1J2"/>
<gene>
    <name evidence="5" type="ORF">D0Y65_053316</name>
</gene>
<accession>A0A445F1J2</accession>
<reference evidence="5 6" key="1">
    <citation type="submission" date="2018-09" db="EMBL/GenBank/DDBJ databases">
        <title>A high-quality reference genome of wild soybean provides a powerful tool to mine soybean genomes.</title>
        <authorList>
            <person name="Xie M."/>
            <person name="Chung C.Y.L."/>
            <person name="Li M.-W."/>
            <person name="Wong F.-L."/>
            <person name="Chan T.-F."/>
            <person name="Lam H.-M."/>
        </authorList>
    </citation>
    <scope>NUCLEOTIDE SEQUENCE [LARGE SCALE GENOMIC DNA]</scope>
    <source>
        <strain evidence="6">cv. W05</strain>
        <tissue evidence="5">Hypocotyl of etiolated seedlings</tissue>
    </source>
</reference>
<protein>
    <submittedName>
        <fullName evidence="5">Signal peptide peptidase 1</fullName>
    </submittedName>
</protein>
<evidence type="ECO:0000256" key="4">
    <source>
        <dbReference type="SAM" id="MobiDB-lite"/>
    </source>
</evidence>
<evidence type="ECO:0000313" key="5">
    <source>
        <dbReference type="EMBL" id="RZB42679.1"/>
    </source>
</evidence>
<dbReference type="InterPro" id="IPR007369">
    <property type="entry name" value="Peptidase_A22B_SPP"/>
</dbReference>
<keyword evidence="3" id="KW-0256">Endoplasmic reticulum</keyword>
<comment type="subcellular location">
    <subcellularLocation>
        <location evidence="1">Endoplasmic reticulum membrane</location>
        <topology evidence="1">Multi-pass membrane protein</topology>
    </subcellularLocation>
</comment>
<evidence type="ECO:0000256" key="3">
    <source>
        <dbReference type="ARBA" id="ARBA00022824"/>
    </source>
</evidence>
<dbReference type="PANTHER" id="PTHR12174:SF23">
    <property type="entry name" value="MINOR HISTOCOMPATIBILITY ANTIGEN H13"/>
    <property type="match status" value="1"/>
</dbReference>
<evidence type="ECO:0000256" key="2">
    <source>
        <dbReference type="ARBA" id="ARBA00022670"/>
    </source>
</evidence>
<keyword evidence="2" id="KW-0378">Hydrolase</keyword>
<name>A0A445F1J2_GLYSO</name>
<dbReference type="EMBL" id="QZWG01000020">
    <property type="protein sequence ID" value="RZB42679.1"/>
    <property type="molecule type" value="Genomic_DNA"/>
</dbReference>
<dbReference type="PANTHER" id="PTHR12174">
    <property type="entry name" value="SIGNAL PEPTIDE PEPTIDASE"/>
    <property type="match status" value="1"/>
</dbReference>
<keyword evidence="2" id="KW-0645">Protease</keyword>
<comment type="caution">
    <text evidence="5">The sequence shown here is derived from an EMBL/GenBank/DDBJ whole genome shotgun (WGS) entry which is preliminary data.</text>
</comment>
<dbReference type="GO" id="GO:0098553">
    <property type="term" value="C:lumenal side of endoplasmic reticulum membrane"/>
    <property type="evidence" value="ECO:0007669"/>
    <property type="project" value="TreeGrafter"/>
</dbReference>
<proteinExistence type="predicted"/>
<dbReference type="GO" id="GO:0033619">
    <property type="term" value="P:membrane protein proteolysis"/>
    <property type="evidence" value="ECO:0007669"/>
    <property type="project" value="TreeGrafter"/>
</dbReference>
<organism evidence="5 6">
    <name type="scientific">Glycine soja</name>
    <name type="common">Wild soybean</name>
    <dbReference type="NCBI Taxonomy" id="3848"/>
    <lineage>
        <taxon>Eukaryota</taxon>
        <taxon>Viridiplantae</taxon>
        <taxon>Streptophyta</taxon>
        <taxon>Embryophyta</taxon>
        <taxon>Tracheophyta</taxon>
        <taxon>Spermatophyta</taxon>
        <taxon>Magnoliopsida</taxon>
        <taxon>eudicotyledons</taxon>
        <taxon>Gunneridae</taxon>
        <taxon>Pentapetalae</taxon>
        <taxon>rosids</taxon>
        <taxon>fabids</taxon>
        <taxon>Fabales</taxon>
        <taxon>Fabaceae</taxon>
        <taxon>Papilionoideae</taxon>
        <taxon>50 kb inversion clade</taxon>
        <taxon>NPAAA clade</taxon>
        <taxon>indigoferoid/millettioid clade</taxon>
        <taxon>Phaseoleae</taxon>
        <taxon>Glycine</taxon>
        <taxon>Glycine subgen. Soja</taxon>
    </lineage>
</organism>
<keyword evidence="6" id="KW-1185">Reference proteome</keyword>